<evidence type="ECO:0000256" key="3">
    <source>
        <dbReference type="ARBA" id="ARBA00023136"/>
    </source>
</evidence>
<evidence type="ECO:0000313" key="6">
    <source>
        <dbReference type="Proteomes" id="UP000235116"/>
    </source>
</evidence>
<dbReference type="KEGG" id="kak:Kalk_02695"/>
<gene>
    <name evidence="5" type="ORF">Kalk_02695</name>
</gene>
<feature type="transmembrane region" description="Helical" evidence="4">
    <location>
        <begin position="132"/>
        <end position="151"/>
    </location>
</feature>
<feature type="transmembrane region" description="Helical" evidence="4">
    <location>
        <begin position="349"/>
        <end position="365"/>
    </location>
</feature>
<proteinExistence type="predicted"/>
<dbReference type="PANTHER" id="PTHR23526:SF2">
    <property type="entry name" value="MAJOR FACILITATOR SUPERFAMILY (MFS) PROFILE DOMAIN-CONTAINING PROTEIN"/>
    <property type="match status" value="1"/>
</dbReference>
<reference evidence="6" key="1">
    <citation type="submission" date="2017-08" db="EMBL/GenBank/DDBJ databases">
        <title>Direct submision.</title>
        <authorList>
            <person name="Kim S.-J."/>
            <person name="Rhee S.-K."/>
        </authorList>
    </citation>
    <scope>NUCLEOTIDE SEQUENCE [LARGE SCALE GENOMIC DNA]</scope>
    <source>
        <strain evidence="6">GI5</strain>
    </source>
</reference>
<name>A0A2K9LG90_9GAMM</name>
<keyword evidence="3 4" id="KW-0472">Membrane</keyword>
<dbReference type="InterPro" id="IPR036259">
    <property type="entry name" value="MFS_trans_sf"/>
</dbReference>
<dbReference type="Gene3D" id="1.20.1250.20">
    <property type="entry name" value="MFS general substrate transporter like domains"/>
    <property type="match status" value="2"/>
</dbReference>
<evidence type="ECO:0000256" key="2">
    <source>
        <dbReference type="ARBA" id="ARBA00022989"/>
    </source>
</evidence>
<keyword evidence="6" id="KW-1185">Reference proteome</keyword>
<dbReference type="InterPro" id="IPR052528">
    <property type="entry name" value="Sugar_transport-like"/>
</dbReference>
<dbReference type="PANTHER" id="PTHR23526">
    <property type="entry name" value="INTEGRAL MEMBRANE TRANSPORT PROTEIN-RELATED"/>
    <property type="match status" value="1"/>
</dbReference>
<evidence type="ECO:0000313" key="5">
    <source>
        <dbReference type="EMBL" id="AUM11396.1"/>
    </source>
</evidence>
<keyword evidence="1 4" id="KW-0812">Transmembrane</keyword>
<keyword evidence="2 4" id="KW-1133">Transmembrane helix</keyword>
<dbReference type="AlphaFoldDB" id="A0A2K9LG90"/>
<accession>A0A2K9LG90</accession>
<dbReference type="Proteomes" id="UP000235116">
    <property type="component" value="Chromosome"/>
</dbReference>
<organism evidence="5 6">
    <name type="scientific">Ketobacter alkanivorans</name>
    <dbReference type="NCBI Taxonomy" id="1917421"/>
    <lineage>
        <taxon>Bacteria</taxon>
        <taxon>Pseudomonadati</taxon>
        <taxon>Pseudomonadota</taxon>
        <taxon>Gammaproteobacteria</taxon>
        <taxon>Pseudomonadales</taxon>
        <taxon>Ketobacteraceae</taxon>
        <taxon>Ketobacter</taxon>
    </lineage>
</organism>
<dbReference type="EMBL" id="CP022684">
    <property type="protein sequence ID" value="AUM11396.1"/>
    <property type="molecule type" value="Genomic_DNA"/>
</dbReference>
<protein>
    <recommendedName>
        <fullName evidence="7">MFS transporter</fullName>
    </recommendedName>
</protein>
<sequence length="449" mass="48520">MKQLFERIHHHLIPPGDARESPLDITDHAHQHQKHSFGVHVVTLSLTKSADTLADVKLILPWLLGSLGAPAAFIGWLVPLRESLSLLPQLFISAWTQQYPRRKFLWCIGSFLSGLCMVAMGAMPLLGFKGESAGLAILILLALSSLARCLCSIVIKDVKGKTIDKQLRGRVGGYATSVAGVVGIAFALGLMFNWLGDANIQALAVLLILAGIAWLLATLCYLWVPELPDTDRTVLPQSIRGSLSPFQALLQDRHFIHFLITRTLFISTALVAPFYVILANRYSAGDLTALGTLLLLTGMANLISGSVWGKLSDRSSRWTLVLAGSICGLLSLLVCAGLYWQLAFATSEWWYGAVIFTLYIGHAGVRLGRSTYLVDMANAENRANMVALCNTLIGIVLLLVGSAFALISRSSVEMAIIALGSTSLLAAVMAWKLPEVTHQPSTGYNTASS</sequence>
<feature type="transmembrane region" description="Helical" evidence="4">
    <location>
        <begin position="59"/>
        <end position="78"/>
    </location>
</feature>
<dbReference type="Pfam" id="PF07690">
    <property type="entry name" value="MFS_1"/>
    <property type="match status" value="1"/>
</dbReference>
<dbReference type="SUPFAM" id="SSF103473">
    <property type="entry name" value="MFS general substrate transporter"/>
    <property type="match status" value="1"/>
</dbReference>
<feature type="transmembrane region" description="Helical" evidence="4">
    <location>
        <begin position="320"/>
        <end position="343"/>
    </location>
</feature>
<dbReference type="GO" id="GO:0022857">
    <property type="term" value="F:transmembrane transporter activity"/>
    <property type="evidence" value="ECO:0007669"/>
    <property type="project" value="InterPro"/>
</dbReference>
<dbReference type="InterPro" id="IPR011701">
    <property type="entry name" value="MFS"/>
</dbReference>
<feature type="transmembrane region" description="Helical" evidence="4">
    <location>
        <begin position="414"/>
        <end position="431"/>
    </location>
</feature>
<feature type="transmembrane region" description="Helical" evidence="4">
    <location>
        <begin position="171"/>
        <end position="194"/>
    </location>
</feature>
<feature type="transmembrane region" description="Helical" evidence="4">
    <location>
        <begin position="255"/>
        <end position="277"/>
    </location>
</feature>
<evidence type="ECO:0000256" key="4">
    <source>
        <dbReference type="SAM" id="Phobius"/>
    </source>
</evidence>
<evidence type="ECO:0000256" key="1">
    <source>
        <dbReference type="ARBA" id="ARBA00022692"/>
    </source>
</evidence>
<dbReference type="RefSeq" id="WP_101892736.1">
    <property type="nucleotide sequence ID" value="NZ_CP022684.1"/>
</dbReference>
<evidence type="ECO:0008006" key="7">
    <source>
        <dbReference type="Google" id="ProtNLM"/>
    </source>
</evidence>
<feature type="transmembrane region" description="Helical" evidence="4">
    <location>
        <begin position="386"/>
        <end position="408"/>
    </location>
</feature>
<dbReference type="OrthoDB" id="1117124at2"/>
<feature type="transmembrane region" description="Helical" evidence="4">
    <location>
        <begin position="200"/>
        <end position="224"/>
    </location>
</feature>
<feature type="transmembrane region" description="Helical" evidence="4">
    <location>
        <begin position="289"/>
        <end position="308"/>
    </location>
</feature>
<feature type="transmembrane region" description="Helical" evidence="4">
    <location>
        <begin position="104"/>
        <end position="126"/>
    </location>
</feature>